<comment type="caution">
    <text evidence="1">The sequence shown here is derived from an EMBL/GenBank/DDBJ whole genome shotgun (WGS) entry which is preliminary data.</text>
</comment>
<dbReference type="Proteomes" id="UP000316759">
    <property type="component" value="Unassembled WGS sequence"/>
</dbReference>
<evidence type="ECO:0000313" key="2">
    <source>
        <dbReference type="Proteomes" id="UP000316759"/>
    </source>
</evidence>
<accession>A0A504YTK6</accession>
<sequence>MTDVGPLAGLSECRFNQSISQSGDPSFKRKFDQNLEKNTTHVIVDTVNQTAKPQIAEVRLALVEAEKNENPRDRTYTSVPNLAFCSKEMSNVVHAIMDNVPPKT</sequence>
<proteinExistence type="predicted"/>
<keyword evidence="2" id="KW-1185">Reference proteome</keyword>
<organism evidence="1 2">
    <name type="scientific">Fasciola gigantica</name>
    <name type="common">Giant liver fluke</name>
    <dbReference type="NCBI Taxonomy" id="46835"/>
    <lineage>
        <taxon>Eukaryota</taxon>
        <taxon>Metazoa</taxon>
        <taxon>Spiralia</taxon>
        <taxon>Lophotrochozoa</taxon>
        <taxon>Platyhelminthes</taxon>
        <taxon>Trematoda</taxon>
        <taxon>Digenea</taxon>
        <taxon>Plagiorchiida</taxon>
        <taxon>Echinostomata</taxon>
        <taxon>Echinostomatoidea</taxon>
        <taxon>Fasciolidae</taxon>
        <taxon>Fasciola</taxon>
    </lineage>
</organism>
<dbReference type="EMBL" id="SUNJ01003108">
    <property type="protein sequence ID" value="TPP65482.1"/>
    <property type="molecule type" value="Genomic_DNA"/>
</dbReference>
<reference evidence="1 2" key="1">
    <citation type="submission" date="2019-04" db="EMBL/GenBank/DDBJ databases">
        <title>Annotation for the trematode Fasciola gigantica.</title>
        <authorList>
            <person name="Choi Y.-J."/>
        </authorList>
    </citation>
    <scope>NUCLEOTIDE SEQUENCE [LARGE SCALE GENOMIC DNA]</scope>
    <source>
        <strain evidence="1">Uganda_cow_1</strain>
    </source>
</reference>
<protein>
    <submittedName>
        <fullName evidence="1">Uncharacterized protein</fullName>
    </submittedName>
</protein>
<dbReference type="AlphaFoldDB" id="A0A504YTK6"/>
<name>A0A504YTK6_FASGI</name>
<gene>
    <name evidence="1" type="ORF">FGIG_01704</name>
</gene>
<evidence type="ECO:0000313" key="1">
    <source>
        <dbReference type="EMBL" id="TPP65482.1"/>
    </source>
</evidence>